<dbReference type="Pfam" id="PF00128">
    <property type="entry name" value="Alpha-amylase"/>
    <property type="match status" value="1"/>
</dbReference>
<sequence>MMTSIKSGGMALILKEINRFCREKITGKKLYAVPKLWIPRFFKNFEEKSGKYFVDPYEFAAAVTDWVLKHSRDLDYSQPLSFLKGESSPDWIKRSVVYGSLPRTTTSYNHKGSGYFEEDDALGFREAGTFFKMILLLPFIKSLGVDAIYLLPVSKMSDLFKKGGAPSPYSVKNPMMLDERYHDPLLESFNVEEEFKAFVEACHILGIRVILDFIPRTASRDSDLIKEHPDWFYWIKVEELADYTPPRAEEIPFKVPDEDELEIIYGKESVKRHLKKFTLSPDRIDSEKWERIKKEEGNILELIVKEFGVITPPGFSDLINDPQPTWDDVTFLRLYLDHPEASKRFLEPDQPPYVLYDVIKASKFPGRVPNRELWEYLANVIPHYQKKYGIDGARLDMGHALPKELLDLIIRNVKEYDPAFVIIAEELDMNRDRAAKEAGYDVILGSSWYFAGRTEEIGKLPEIAEKLVLPFLASVETPDTPRIATRKHASRMKKLAPFVTYFLPNAIPYVNTGQEIGEKQPMNLGLDTDPNLRKVLPPTDEFFGKLAFFDHYALHWDRPDRGVLSFIRRLLKIREEFLGFILEGTFKNLSNEDLVLYSYEKDGKKLVIAANVGKETKELSGGRVWDGREWEEKERVILKPFEFALVLQD</sequence>
<dbReference type="Gene3D" id="3.20.20.80">
    <property type="entry name" value="Glycosidases"/>
    <property type="match status" value="1"/>
</dbReference>
<dbReference type="SUPFAM" id="SSF51011">
    <property type="entry name" value="Glycosyl hydrolase domain"/>
    <property type="match status" value="1"/>
</dbReference>
<dbReference type="STRING" id="309803.CTN_1810"/>
<dbReference type="PANTHER" id="PTHR10357:SF179">
    <property type="entry name" value="NEUTRAL AND BASIC AMINO ACID TRANSPORT PROTEIN RBAT"/>
    <property type="match status" value="1"/>
</dbReference>
<dbReference type="InterPro" id="IPR006047">
    <property type="entry name" value="GH13_cat_dom"/>
</dbReference>
<gene>
    <name evidence="2" type="ordered locus">CTN_1810</name>
</gene>
<organism evidence="2 3">
    <name type="scientific">Thermotoga neapolitana (strain ATCC 49049 / DSM 4359 / NBRC 107923 / NS-E)</name>
    <dbReference type="NCBI Taxonomy" id="309803"/>
    <lineage>
        <taxon>Bacteria</taxon>
        <taxon>Thermotogati</taxon>
        <taxon>Thermotogota</taxon>
        <taxon>Thermotogae</taxon>
        <taxon>Thermotogales</taxon>
        <taxon>Thermotogaceae</taxon>
        <taxon>Thermotoga</taxon>
    </lineage>
</organism>
<dbReference type="GO" id="GO:0016740">
    <property type="term" value="F:transferase activity"/>
    <property type="evidence" value="ECO:0007669"/>
    <property type="project" value="UniProtKB-KW"/>
</dbReference>
<dbReference type="GO" id="GO:0009313">
    <property type="term" value="P:oligosaccharide catabolic process"/>
    <property type="evidence" value="ECO:0007669"/>
    <property type="project" value="TreeGrafter"/>
</dbReference>
<evidence type="ECO:0000313" key="2">
    <source>
        <dbReference type="EMBL" id="ACM23987.1"/>
    </source>
</evidence>
<dbReference type="Proteomes" id="UP000000445">
    <property type="component" value="Chromosome"/>
</dbReference>
<dbReference type="KEGG" id="tna:CTN_1810"/>
<protein>
    <submittedName>
        <fullName evidence="2">Maltodextrin glycosyltransferase</fullName>
    </submittedName>
</protein>
<feature type="domain" description="Glycosyl hydrolase family 13 catalytic" evidence="1">
    <location>
        <begin position="115"/>
        <end position="550"/>
    </location>
</feature>
<accession>B9KAK3</accession>
<dbReference type="Gene3D" id="2.60.40.1180">
    <property type="entry name" value="Golgi alpha-mannosidase II"/>
    <property type="match status" value="1"/>
</dbReference>
<evidence type="ECO:0000313" key="3">
    <source>
        <dbReference type="Proteomes" id="UP000000445"/>
    </source>
</evidence>
<dbReference type="HOGENOM" id="CLU_399419_0_0_0"/>
<dbReference type="EMBL" id="CP000916">
    <property type="protein sequence ID" value="ACM23987.1"/>
    <property type="molecule type" value="Genomic_DNA"/>
</dbReference>
<reference evidence="2 3" key="1">
    <citation type="journal article" date="2009" name="Biosci. Biotechnol. Biochem.">
        <title>WeGAS: a web-based microbial genome annotation system.</title>
        <authorList>
            <person name="Lee D."/>
            <person name="Seo H."/>
            <person name="Park C."/>
            <person name="Park K."/>
        </authorList>
    </citation>
    <scope>NUCLEOTIDE SEQUENCE [LARGE SCALE GENOMIC DNA]</scope>
    <source>
        <strain evidence="3">ATCC 49049 / DSM 4359 / NBRC 107923 / NS-E</strain>
    </source>
</reference>
<dbReference type="InterPro" id="IPR017853">
    <property type="entry name" value="GH"/>
</dbReference>
<proteinExistence type="predicted"/>
<dbReference type="SUPFAM" id="SSF51445">
    <property type="entry name" value="(Trans)glycosidases"/>
    <property type="match status" value="1"/>
</dbReference>
<dbReference type="PANTHER" id="PTHR10357">
    <property type="entry name" value="ALPHA-AMYLASE FAMILY MEMBER"/>
    <property type="match status" value="1"/>
</dbReference>
<dbReference type="GO" id="GO:0004556">
    <property type="term" value="F:alpha-amylase activity"/>
    <property type="evidence" value="ECO:0007669"/>
    <property type="project" value="TreeGrafter"/>
</dbReference>
<dbReference type="CDD" id="cd11335">
    <property type="entry name" value="AmyAc_MTase_N"/>
    <property type="match status" value="1"/>
</dbReference>
<keyword evidence="3" id="KW-1185">Reference proteome</keyword>
<dbReference type="CAZy" id="GH13">
    <property type="family name" value="Glycoside Hydrolase Family 13"/>
</dbReference>
<evidence type="ECO:0000259" key="1">
    <source>
        <dbReference type="SMART" id="SM00642"/>
    </source>
</evidence>
<dbReference type="AlphaFoldDB" id="B9KAK3"/>
<name>B9KAK3_THENN</name>
<dbReference type="eggNOG" id="COG0366">
    <property type="taxonomic scope" value="Bacteria"/>
</dbReference>
<dbReference type="SMART" id="SM00642">
    <property type="entry name" value="Aamy"/>
    <property type="match status" value="1"/>
</dbReference>
<dbReference type="InterPro" id="IPR015167">
    <property type="entry name" value="DUF1923"/>
</dbReference>
<dbReference type="Pfam" id="PF09083">
    <property type="entry name" value="DUF1923"/>
    <property type="match status" value="1"/>
</dbReference>
<dbReference type="InterPro" id="IPR013780">
    <property type="entry name" value="Glyco_hydro_b"/>
</dbReference>